<proteinExistence type="predicted"/>
<dbReference type="AlphaFoldDB" id="A0A485PGC8"/>
<organism evidence="1 2">
    <name type="scientific">Lynx pardinus</name>
    <name type="common">Iberian lynx</name>
    <name type="synonym">Felis pardina</name>
    <dbReference type="NCBI Taxonomy" id="191816"/>
    <lineage>
        <taxon>Eukaryota</taxon>
        <taxon>Metazoa</taxon>
        <taxon>Chordata</taxon>
        <taxon>Craniata</taxon>
        <taxon>Vertebrata</taxon>
        <taxon>Euteleostomi</taxon>
        <taxon>Mammalia</taxon>
        <taxon>Eutheria</taxon>
        <taxon>Laurasiatheria</taxon>
        <taxon>Carnivora</taxon>
        <taxon>Feliformia</taxon>
        <taxon>Felidae</taxon>
        <taxon>Felinae</taxon>
        <taxon>Lynx</taxon>
    </lineage>
</organism>
<accession>A0A485PGC8</accession>
<keyword evidence="2" id="KW-1185">Reference proteome</keyword>
<reference evidence="1 2" key="1">
    <citation type="submission" date="2019-01" db="EMBL/GenBank/DDBJ databases">
        <authorList>
            <person name="Alioto T."/>
            <person name="Alioto T."/>
        </authorList>
    </citation>
    <scope>NUCLEOTIDE SEQUENCE [LARGE SCALE GENOMIC DNA]</scope>
</reference>
<evidence type="ECO:0000313" key="1">
    <source>
        <dbReference type="EMBL" id="VFV43414.1"/>
    </source>
</evidence>
<evidence type="ECO:0000313" key="2">
    <source>
        <dbReference type="Proteomes" id="UP000386466"/>
    </source>
</evidence>
<gene>
    <name evidence="1" type="ORF">LYPA_23C014072</name>
</gene>
<protein>
    <submittedName>
        <fullName evidence="1">Uncharacterized protein</fullName>
    </submittedName>
</protein>
<name>A0A485PGC8_LYNPA</name>
<sequence length="117" mass="13466">MWTEISNSLSNPISMRLMPMWLCYPLSTHKKVPPDKKPFWLIVAPHDAMKEVTGYHKFNTRLLAFSAQGFHSVTSLDTSELEICVTFLQVLLFTKNVILHSLATVQCFRSRTKPQEI</sequence>
<dbReference type="Proteomes" id="UP000386466">
    <property type="component" value="Unassembled WGS sequence"/>
</dbReference>
<dbReference type="EMBL" id="CAAGRJ010033905">
    <property type="protein sequence ID" value="VFV43414.1"/>
    <property type="molecule type" value="Genomic_DNA"/>
</dbReference>